<dbReference type="PROSITE" id="PS51750">
    <property type="entry name" value="BRO_N"/>
    <property type="match status" value="1"/>
</dbReference>
<dbReference type="EMBL" id="QORE01004429">
    <property type="protein sequence ID" value="RCI61010.1"/>
    <property type="molecule type" value="Genomic_DNA"/>
</dbReference>
<dbReference type="SMART" id="SM01040">
    <property type="entry name" value="Bro-N"/>
    <property type="match status" value="1"/>
</dbReference>
<sequence length="66" mass="7277">VAADVLASLALDRKALERIDDDEKGVNSIHTPGGIQQMTTVNEPGLYSLILGSRKPEAKRFKRWVT</sequence>
<feature type="non-terminal residue" evidence="2">
    <location>
        <position position="1"/>
    </location>
</feature>
<evidence type="ECO:0000313" key="3">
    <source>
        <dbReference type="Proteomes" id="UP000253594"/>
    </source>
</evidence>
<accession>A0A367LT62</accession>
<name>A0A367LT62_PSEAI</name>
<protein>
    <recommendedName>
        <fullName evidence="1">Bro-N domain-containing protein</fullName>
    </recommendedName>
</protein>
<organism evidence="2 3">
    <name type="scientific">Pseudomonas aeruginosa</name>
    <dbReference type="NCBI Taxonomy" id="287"/>
    <lineage>
        <taxon>Bacteria</taxon>
        <taxon>Pseudomonadati</taxon>
        <taxon>Pseudomonadota</taxon>
        <taxon>Gammaproteobacteria</taxon>
        <taxon>Pseudomonadales</taxon>
        <taxon>Pseudomonadaceae</taxon>
        <taxon>Pseudomonas</taxon>
    </lineage>
</organism>
<reference evidence="2 3" key="1">
    <citation type="submission" date="2018-07" db="EMBL/GenBank/DDBJ databases">
        <title>Mechanisms of high-level aminoglycoside resistance among Gram-negative pathogens in Brazil.</title>
        <authorList>
            <person name="Ballaben A.S."/>
            <person name="Darini A.L.C."/>
            <person name="Doi Y."/>
        </authorList>
    </citation>
    <scope>NUCLEOTIDE SEQUENCE [LARGE SCALE GENOMIC DNA]</scope>
    <source>
        <strain evidence="2 3">B2-305</strain>
    </source>
</reference>
<evidence type="ECO:0000259" key="1">
    <source>
        <dbReference type="PROSITE" id="PS51750"/>
    </source>
</evidence>
<feature type="non-terminal residue" evidence="2">
    <location>
        <position position="66"/>
    </location>
</feature>
<dbReference type="Proteomes" id="UP000253594">
    <property type="component" value="Unassembled WGS sequence"/>
</dbReference>
<comment type="caution">
    <text evidence="2">The sequence shown here is derived from an EMBL/GenBank/DDBJ whole genome shotgun (WGS) entry which is preliminary data.</text>
</comment>
<gene>
    <name evidence="2" type="ORF">DT376_46485</name>
</gene>
<dbReference type="InterPro" id="IPR003497">
    <property type="entry name" value="BRO_N_domain"/>
</dbReference>
<dbReference type="AlphaFoldDB" id="A0A367LT62"/>
<proteinExistence type="predicted"/>
<dbReference type="Pfam" id="PF02498">
    <property type="entry name" value="Bro-N"/>
    <property type="match status" value="1"/>
</dbReference>
<feature type="domain" description="Bro-N" evidence="1">
    <location>
        <begin position="1"/>
        <end position="66"/>
    </location>
</feature>
<evidence type="ECO:0000313" key="2">
    <source>
        <dbReference type="EMBL" id="RCI61010.1"/>
    </source>
</evidence>